<gene>
    <name evidence="5" type="primary">cph2_6</name>
    <name evidence="5" type="ORF">HDIA_4303</name>
</gene>
<dbReference type="InterPro" id="IPR013655">
    <property type="entry name" value="PAS_fold_3"/>
</dbReference>
<dbReference type="InterPro" id="IPR000160">
    <property type="entry name" value="GGDEF_dom"/>
</dbReference>
<protein>
    <submittedName>
        <fullName evidence="5">Bacteriophytochrome cph2</fullName>
    </submittedName>
</protein>
<accession>A0A2C9DBZ4</accession>
<dbReference type="InterPro" id="IPR035965">
    <property type="entry name" value="PAS-like_dom_sf"/>
</dbReference>
<evidence type="ECO:0000259" key="4">
    <source>
        <dbReference type="PROSITE" id="PS50887"/>
    </source>
</evidence>
<reference evidence="6" key="1">
    <citation type="submission" date="2017-09" db="EMBL/GenBank/DDBJ databases">
        <title>Genome sequence of Nannocystis excedens DSM 71.</title>
        <authorList>
            <person name="Blom J."/>
        </authorList>
    </citation>
    <scope>NUCLEOTIDE SEQUENCE [LARGE SCALE GENOMIC DNA]</scope>
    <source>
        <strain evidence="6">type strain: E19</strain>
    </source>
</reference>
<dbReference type="InterPro" id="IPR052155">
    <property type="entry name" value="Biofilm_reg_signaling"/>
</dbReference>
<dbReference type="AlphaFoldDB" id="A0A2C9DBZ4"/>
<dbReference type="PANTHER" id="PTHR44757:SF2">
    <property type="entry name" value="BIOFILM ARCHITECTURE MAINTENANCE PROTEIN MBAA"/>
    <property type="match status" value="1"/>
</dbReference>
<feature type="domain" description="EAL" evidence="3">
    <location>
        <begin position="478"/>
        <end position="733"/>
    </location>
</feature>
<dbReference type="Gene3D" id="3.30.450.40">
    <property type="match status" value="1"/>
</dbReference>
<dbReference type="SUPFAM" id="SSF55073">
    <property type="entry name" value="Nucleotide cyclase"/>
    <property type="match status" value="1"/>
</dbReference>
<dbReference type="CDD" id="cd00130">
    <property type="entry name" value="PAS"/>
    <property type="match status" value="1"/>
</dbReference>
<dbReference type="Pfam" id="PF00990">
    <property type="entry name" value="GGDEF"/>
    <property type="match status" value="1"/>
</dbReference>
<feature type="domain" description="GGDEF" evidence="4">
    <location>
        <begin position="336"/>
        <end position="469"/>
    </location>
</feature>
<dbReference type="SUPFAM" id="SSF141868">
    <property type="entry name" value="EAL domain-like"/>
    <property type="match status" value="1"/>
</dbReference>
<dbReference type="Gene3D" id="3.30.450.20">
    <property type="entry name" value="PAS domain"/>
    <property type="match status" value="1"/>
</dbReference>
<dbReference type="Gene3D" id="2.10.70.100">
    <property type="match status" value="1"/>
</dbReference>
<feature type="domain" description="PAS" evidence="1">
    <location>
        <begin position="182"/>
        <end position="253"/>
    </location>
</feature>
<dbReference type="InterPro" id="IPR001633">
    <property type="entry name" value="EAL_dom"/>
</dbReference>
<dbReference type="OrthoDB" id="9814202at2"/>
<dbReference type="PANTHER" id="PTHR44757">
    <property type="entry name" value="DIGUANYLATE CYCLASE DGCP"/>
    <property type="match status" value="1"/>
</dbReference>
<dbReference type="KEGG" id="hdi:HDIA_4303"/>
<evidence type="ECO:0000313" key="5">
    <source>
        <dbReference type="EMBL" id="SON57844.1"/>
    </source>
</evidence>
<dbReference type="SUPFAM" id="SSF55781">
    <property type="entry name" value="GAF domain-like"/>
    <property type="match status" value="1"/>
</dbReference>
<evidence type="ECO:0000313" key="6">
    <source>
        <dbReference type="Proteomes" id="UP000223606"/>
    </source>
</evidence>
<dbReference type="NCBIfam" id="TIGR00229">
    <property type="entry name" value="sensory_box"/>
    <property type="match status" value="1"/>
</dbReference>
<dbReference type="SMART" id="SM00065">
    <property type="entry name" value="GAF"/>
    <property type="match status" value="1"/>
</dbReference>
<dbReference type="InterPro" id="IPR000014">
    <property type="entry name" value="PAS"/>
</dbReference>
<dbReference type="EMBL" id="LT960614">
    <property type="protein sequence ID" value="SON57844.1"/>
    <property type="molecule type" value="Genomic_DNA"/>
</dbReference>
<dbReference type="PROSITE" id="PS50112">
    <property type="entry name" value="PAS"/>
    <property type="match status" value="1"/>
</dbReference>
<dbReference type="InterPro" id="IPR035919">
    <property type="entry name" value="EAL_sf"/>
</dbReference>
<dbReference type="InterPro" id="IPR003018">
    <property type="entry name" value="GAF"/>
</dbReference>
<dbReference type="InterPro" id="IPR029787">
    <property type="entry name" value="Nucleotide_cyclase"/>
</dbReference>
<dbReference type="Pfam" id="PF08447">
    <property type="entry name" value="PAS_3"/>
    <property type="match status" value="1"/>
</dbReference>
<dbReference type="PROSITE" id="PS50113">
    <property type="entry name" value="PAC"/>
    <property type="match status" value="1"/>
</dbReference>
<feature type="domain" description="PAC" evidence="2">
    <location>
        <begin position="256"/>
        <end position="307"/>
    </location>
</feature>
<evidence type="ECO:0000259" key="1">
    <source>
        <dbReference type="PROSITE" id="PS50112"/>
    </source>
</evidence>
<organism evidence="5 6">
    <name type="scientific">Hartmannibacter diazotrophicus</name>
    <dbReference type="NCBI Taxonomy" id="1482074"/>
    <lineage>
        <taxon>Bacteria</taxon>
        <taxon>Pseudomonadati</taxon>
        <taxon>Pseudomonadota</taxon>
        <taxon>Alphaproteobacteria</taxon>
        <taxon>Hyphomicrobiales</taxon>
        <taxon>Pleomorphomonadaceae</taxon>
        <taxon>Hartmannibacter</taxon>
    </lineage>
</organism>
<evidence type="ECO:0000259" key="2">
    <source>
        <dbReference type="PROSITE" id="PS50113"/>
    </source>
</evidence>
<keyword evidence="6" id="KW-1185">Reference proteome</keyword>
<dbReference type="Gene3D" id="3.30.70.270">
    <property type="match status" value="1"/>
</dbReference>
<dbReference type="NCBIfam" id="TIGR00254">
    <property type="entry name" value="GGDEF"/>
    <property type="match status" value="1"/>
</dbReference>
<dbReference type="RefSeq" id="WP_099558044.1">
    <property type="nucleotide sequence ID" value="NZ_LT960614.1"/>
</dbReference>
<evidence type="ECO:0000259" key="3">
    <source>
        <dbReference type="PROSITE" id="PS50883"/>
    </source>
</evidence>
<dbReference type="InterPro" id="IPR043128">
    <property type="entry name" value="Rev_trsase/Diguanyl_cyclase"/>
</dbReference>
<dbReference type="PROSITE" id="PS50883">
    <property type="entry name" value="EAL"/>
    <property type="match status" value="1"/>
</dbReference>
<dbReference type="SMART" id="SM00267">
    <property type="entry name" value="GGDEF"/>
    <property type="match status" value="1"/>
</dbReference>
<dbReference type="InterPro" id="IPR000700">
    <property type="entry name" value="PAS-assoc_C"/>
</dbReference>
<dbReference type="CDD" id="cd01949">
    <property type="entry name" value="GGDEF"/>
    <property type="match status" value="1"/>
</dbReference>
<proteinExistence type="predicted"/>
<dbReference type="Pfam" id="PF01590">
    <property type="entry name" value="GAF"/>
    <property type="match status" value="1"/>
</dbReference>
<name>A0A2C9DBZ4_9HYPH</name>
<dbReference type="SMART" id="SM00052">
    <property type="entry name" value="EAL"/>
    <property type="match status" value="1"/>
</dbReference>
<dbReference type="Proteomes" id="UP000223606">
    <property type="component" value="Chromosome 1"/>
</dbReference>
<dbReference type="SUPFAM" id="SSF55785">
    <property type="entry name" value="PYP-like sensor domain (PAS domain)"/>
    <property type="match status" value="1"/>
</dbReference>
<dbReference type="CDD" id="cd01948">
    <property type="entry name" value="EAL"/>
    <property type="match status" value="1"/>
</dbReference>
<dbReference type="InterPro" id="IPR029016">
    <property type="entry name" value="GAF-like_dom_sf"/>
</dbReference>
<dbReference type="PROSITE" id="PS50887">
    <property type="entry name" value="GGDEF"/>
    <property type="match status" value="1"/>
</dbReference>
<dbReference type="Pfam" id="PF00563">
    <property type="entry name" value="EAL"/>
    <property type="match status" value="1"/>
</dbReference>
<sequence>MYPIPTNEQERLLELHRLQILDTAPAEDFDAILQVACQISGAAQGTVTLVDANRQWFKARIGVASQETPRQEALCAHAIMSDEPLIIEDARDHPDFRDHPAVTGCDKVRFYAGIPLLVRPGVALGTLCVFDPQPRTLDPGVLDMLRRLGVVAMSLLQRWEERGQLLEMLRLVEDQRRDLKIRERRFQHVERLARVGGFEMDLTSGAIQWTDEVYRITGRPIGMLMDRTNIVSVYAPEEQPRVRARMASSLESATGIDDVFRILTPEGQEKWVHVVSETEIVDGRAKRLFGIVQDVSERYQLEQELRTAACTDLLTGLANRARFNQLVAEWFEANDRPFGLLLVDLDHFKQINDTLGHAVGDELLRAVATRLMRQTVGFGTAFRIGGDEFAVLVDRLDDTSDLGVVAAGLAAAMSAPIDVSGHVLCPRVTIGGAVARLDGTEAETLRQNADLALYHAKETKRGGFIQFHGTLRTSITKRFNVVREVHEAIDDGRILPYYQPIVRIDTSEIVGVEALVRMRRKDGWIVSAGDFPEALADVHVSRLVTERMLGQVAADMRRWLDDGLDFHHVGINVGVTDFLDHDLERRVVMAFEAHRVPLRHVAIEVTENVLMGPGDSDVIATLQSLRARGAVIALDDFGTGYASLTHLRTFPVDVIKIDKSFVGQMLTDPSSAAIVELVLDLAHKLSMRVVAEGIETSEQAHRLQRLGCTLGQGYRYARPVSAAATSALMTSFGKRQAPQFFGDCLPLDERVGAMGKA</sequence>
<dbReference type="Gene3D" id="3.20.20.450">
    <property type="entry name" value="EAL domain"/>
    <property type="match status" value="1"/>
</dbReference>